<name>A0A0N4Z8Z2_PARTI</name>
<organism evidence="2 3">
    <name type="scientific">Parastrongyloides trichosuri</name>
    <name type="common">Possum-specific nematode worm</name>
    <dbReference type="NCBI Taxonomy" id="131310"/>
    <lineage>
        <taxon>Eukaryota</taxon>
        <taxon>Metazoa</taxon>
        <taxon>Ecdysozoa</taxon>
        <taxon>Nematoda</taxon>
        <taxon>Chromadorea</taxon>
        <taxon>Rhabditida</taxon>
        <taxon>Tylenchina</taxon>
        <taxon>Panagrolaimomorpha</taxon>
        <taxon>Strongyloidoidea</taxon>
        <taxon>Strongyloididae</taxon>
        <taxon>Parastrongyloides</taxon>
    </lineage>
</organism>
<keyword evidence="2" id="KW-1185">Reference proteome</keyword>
<sequence>MSLNGNDHENTIKRLVKDKFANCISKINRIAHNRLIMDKAKVGGSTFTPMEIKRLNKIVTSSYIEIIDGPKLRSTKGTCQYFVDVFSNFAKFHPNIKKLISVVNIISATRVAEYRRNTIVDDNGRKVLDNIYGISSSSMSVTELNRILSCKERPGHQEIFKCIIKILSSVKTDVEFQTMMKENIKVLNFIKEYIINIAEAYVLQFITPPNFSLEERFMKAYSEHEELFKKEGYNKNPTTLVIAKHSDVLLSLLFIIGSTLAQVTFDCDYDVIYSDGRVRTRSPNAISEEELPSEYRNYRNRPRRRQKNRKSGPSKRVQIGRHRRVSLTQ</sequence>
<evidence type="ECO:0000256" key="1">
    <source>
        <dbReference type="SAM" id="MobiDB-lite"/>
    </source>
</evidence>
<reference evidence="3" key="1">
    <citation type="submission" date="2017-02" db="UniProtKB">
        <authorList>
            <consortium name="WormBaseParasite"/>
        </authorList>
    </citation>
    <scope>IDENTIFICATION</scope>
</reference>
<evidence type="ECO:0000313" key="2">
    <source>
        <dbReference type="Proteomes" id="UP000038045"/>
    </source>
</evidence>
<protein>
    <submittedName>
        <fullName evidence="3">SPK domain-containing protein</fullName>
    </submittedName>
</protein>
<proteinExistence type="predicted"/>
<feature type="compositionally biased region" description="Basic residues" evidence="1">
    <location>
        <begin position="298"/>
        <end position="329"/>
    </location>
</feature>
<dbReference type="Proteomes" id="UP000038045">
    <property type="component" value="Unplaced"/>
</dbReference>
<dbReference type="AlphaFoldDB" id="A0A0N4Z8Z2"/>
<dbReference type="WBParaSite" id="PTRK_0000377700.1">
    <property type="protein sequence ID" value="PTRK_0000377700.1"/>
    <property type="gene ID" value="PTRK_0000377700"/>
</dbReference>
<accession>A0A0N4Z8Z2</accession>
<evidence type="ECO:0000313" key="3">
    <source>
        <dbReference type="WBParaSite" id="PTRK_0000377700.1"/>
    </source>
</evidence>
<feature type="region of interest" description="Disordered" evidence="1">
    <location>
        <begin position="296"/>
        <end position="329"/>
    </location>
</feature>